<dbReference type="InterPro" id="IPR001638">
    <property type="entry name" value="Solute-binding_3/MltF_N"/>
</dbReference>
<dbReference type="InterPro" id="IPR015168">
    <property type="entry name" value="SsuA/THI5"/>
</dbReference>
<evidence type="ECO:0000256" key="3">
    <source>
        <dbReference type="ARBA" id="ARBA00022448"/>
    </source>
</evidence>
<accession>A0A1G8YRQ4</accession>
<dbReference type="GO" id="GO:0016020">
    <property type="term" value="C:membrane"/>
    <property type="evidence" value="ECO:0007669"/>
    <property type="project" value="InterPro"/>
</dbReference>
<dbReference type="AlphaFoldDB" id="A0A1G8YRQ4"/>
<evidence type="ECO:0000256" key="8">
    <source>
        <dbReference type="ARBA" id="ARBA00070228"/>
    </source>
</evidence>
<evidence type="ECO:0000256" key="6">
    <source>
        <dbReference type="ARBA" id="ARBA00023288"/>
    </source>
</evidence>
<evidence type="ECO:0000259" key="9">
    <source>
        <dbReference type="SMART" id="SM00062"/>
    </source>
</evidence>
<proteinExistence type="inferred from homology"/>
<dbReference type="FunFam" id="3.40.190.10:FF:000050">
    <property type="entry name" value="Sulfonate ABC transporter substrate-binding protein"/>
    <property type="match status" value="1"/>
</dbReference>
<protein>
    <recommendedName>
        <fullName evidence="8">Putative aliphatic sulfonates-binding protein</fullName>
    </recommendedName>
</protein>
<keyword evidence="6" id="KW-0449">Lipoprotein</keyword>
<dbReference type="Gene3D" id="3.40.190.10">
    <property type="entry name" value="Periplasmic binding protein-like II"/>
    <property type="match status" value="2"/>
</dbReference>
<organism evidence="10 11">
    <name type="scientific">Sediminibacillus albus</name>
    <dbReference type="NCBI Taxonomy" id="407036"/>
    <lineage>
        <taxon>Bacteria</taxon>
        <taxon>Bacillati</taxon>
        <taxon>Bacillota</taxon>
        <taxon>Bacilli</taxon>
        <taxon>Bacillales</taxon>
        <taxon>Bacillaceae</taxon>
        <taxon>Sediminibacillus</taxon>
    </lineage>
</organism>
<evidence type="ECO:0000256" key="4">
    <source>
        <dbReference type="ARBA" id="ARBA00022729"/>
    </source>
</evidence>
<reference evidence="10" key="1">
    <citation type="submission" date="2016-10" db="EMBL/GenBank/DDBJ databases">
        <authorList>
            <person name="de Groot N.N."/>
        </authorList>
    </citation>
    <scope>NUCLEOTIDE SEQUENCE [LARGE SCALE GENOMIC DNA]</scope>
    <source>
        <strain evidence="10">CGMCC 1.6502</strain>
    </source>
</reference>
<keyword evidence="4" id="KW-0732">Signal</keyword>
<dbReference type="Pfam" id="PF09084">
    <property type="entry name" value="NMT1"/>
    <property type="match status" value="1"/>
</dbReference>
<dbReference type="InterPro" id="IPR010067">
    <property type="entry name" value="ABC_SsuA_sub-bd"/>
</dbReference>
<keyword evidence="5" id="KW-0564">Palmitate</keyword>
<evidence type="ECO:0000313" key="10">
    <source>
        <dbReference type="EMBL" id="SDK05416.1"/>
    </source>
</evidence>
<dbReference type="SMART" id="SM00062">
    <property type="entry name" value="PBPb"/>
    <property type="match status" value="1"/>
</dbReference>
<dbReference type="Proteomes" id="UP000198694">
    <property type="component" value="Unassembled WGS sequence"/>
</dbReference>
<dbReference type="OrthoDB" id="286202at2"/>
<evidence type="ECO:0000256" key="1">
    <source>
        <dbReference type="ARBA" id="ARBA00004418"/>
    </source>
</evidence>
<evidence type="ECO:0000256" key="2">
    <source>
        <dbReference type="ARBA" id="ARBA00010742"/>
    </source>
</evidence>
<comment type="similarity">
    <text evidence="2">Belongs to the bacterial solute-binding protein SsuA/TauA family.</text>
</comment>
<dbReference type="EMBL" id="FNFL01000002">
    <property type="protein sequence ID" value="SDK05416.1"/>
    <property type="molecule type" value="Genomic_DNA"/>
</dbReference>
<dbReference type="GO" id="GO:0042597">
    <property type="term" value="C:periplasmic space"/>
    <property type="evidence" value="ECO:0007669"/>
    <property type="project" value="UniProtKB-SubCell"/>
</dbReference>
<dbReference type="NCBIfam" id="TIGR01728">
    <property type="entry name" value="SsuA_fam"/>
    <property type="match status" value="1"/>
</dbReference>
<dbReference type="RefSeq" id="WP_093213163.1">
    <property type="nucleotide sequence ID" value="NZ_FNFL01000002.1"/>
</dbReference>
<dbReference type="PANTHER" id="PTHR30024">
    <property type="entry name" value="ALIPHATIC SULFONATES-BINDING PROTEIN-RELATED"/>
    <property type="match status" value="1"/>
</dbReference>
<evidence type="ECO:0000313" key="11">
    <source>
        <dbReference type="Proteomes" id="UP000198694"/>
    </source>
</evidence>
<evidence type="ECO:0000256" key="5">
    <source>
        <dbReference type="ARBA" id="ARBA00023139"/>
    </source>
</evidence>
<dbReference type="PANTHER" id="PTHR30024:SF21">
    <property type="entry name" value="ABC TRANSPORTER SUBSTRATE-BINDING PROTEIN"/>
    <property type="match status" value="1"/>
</dbReference>
<comment type="subcellular location">
    <subcellularLocation>
        <location evidence="1">Periplasm</location>
    </subcellularLocation>
</comment>
<sequence>MKRIPLIDIRSFLAITVLGALVILAVGCSSSASSEGTPEKIRLDYAYYSPTSLVLKKFGWAEEEFEEEGIEIEWALSQGSNKALEFLNSDSVDFGSTAGAAALMSKANGAPIKNVYIYSKPEWTALVAGKDSDISNLADLKGKKVAATLGTDPYIFLLRAFEAEGVPPKDVEIVNLQHGDGASALTSGQVDAWAGLDPHMARLELESDAELFYRNPDFNTYGFLNVREEFAEKHPDYVNRVINVYEKARKWVQDNPEEAAKLLAEEAEIKEEVAVKQLERNDFSEPVPGEVQREALVEAGKVLQESETIDPEANIEELTDELIDPSFAEETISE</sequence>
<keyword evidence="11" id="KW-1185">Reference proteome</keyword>
<gene>
    <name evidence="10" type="ORF">SAMN05216243_1787</name>
</gene>
<dbReference type="PROSITE" id="PS51257">
    <property type="entry name" value="PROKAR_LIPOPROTEIN"/>
    <property type="match status" value="1"/>
</dbReference>
<comment type="function">
    <text evidence="7">Part of a binding-protein-dependent transport system for aliphatic sulfonates. Putative binding protein.</text>
</comment>
<evidence type="ECO:0000256" key="7">
    <source>
        <dbReference type="ARBA" id="ARBA00055538"/>
    </source>
</evidence>
<name>A0A1G8YRQ4_9BACI</name>
<keyword evidence="3" id="KW-0813">Transport</keyword>
<dbReference type="SUPFAM" id="SSF53850">
    <property type="entry name" value="Periplasmic binding protein-like II"/>
    <property type="match status" value="1"/>
</dbReference>
<dbReference type="GO" id="GO:0042626">
    <property type="term" value="F:ATPase-coupled transmembrane transporter activity"/>
    <property type="evidence" value="ECO:0007669"/>
    <property type="project" value="InterPro"/>
</dbReference>
<dbReference type="STRING" id="407036.SAMN05216243_1787"/>
<feature type="domain" description="Solute-binding protein family 3/N-terminal" evidence="9">
    <location>
        <begin position="40"/>
        <end position="255"/>
    </location>
</feature>